<feature type="compositionally biased region" description="Acidic residues" evidence="1">
    <location>
        <begin position="174"/>
        <end position="184"/>
    </location>
</feature>
<name>A0A433SJ09_ELYCH</name>
<feature type="signal peptide" evidence="2">
    <location>
        <begin position="1"/>
        <end position="25"/>
    </location>
</feature>
<gene>
    <name evidence="3" type="ORF">EGW08_023203</name>
</gene>
<proteinExistence type="predicted"/>
<organism evidence="3 4">
    <name type="scientific">Elysia chlorotica</name>
    <name type="common">Eastern emerald elysia</name>
    <name type="synonym">Sea slug</name>
    <dbReference type="NCBI Taxonomy" id="188477"/>
    <lineage>
        <taxon>Eukaryota</taxon>
        <taxon>Metazoa</taxon>
        <taxon>Spiralia</taxon>
        <taxon>Lophotrochozoa</taxon>
        <taxon>Mollusca</taxon>
        <taxon>Gastropoda</taxon>
        <taxon>Heterobranchia</taxon>
        <taxon>Euthyneura</taxon>
        <taxon>Panpulmonata</taxon>
        <taxon>Sacoglossa</taxon>
        <taxon>Placobranchoidea</taxon>
        <taxon>Plakobranchidae</taxon>
        <taxon>Elysia</taxon>
    </lineage>
</organism>
<evidence type="ECO:0000256" key="2">
    <source>
        <dbReference type="SAM" id="SignalP"/>
    </source>
</evidence>
<feature type="compositionally biased region" description="Polar residues" evidence="1">
    <location>
        <begin position="72"/>
        <end position="84"/>
    </location>
</feature>
<evidence type="ECO:0000313" key="3">
    <source>
        <dbReference type="EMBL" id="RUS69030.1"/>
    </source>
</evidence>
<keyword evidence="2" id="KW-0732">Signal</keyword>
<dbReference type="EMBL" id="RQTK01001858">
    <property type="protein sequence ID" value="RUS69030.1"/>
    <property type="molecule type" value="Genomic_DNA"/>
</dbReference>
<feature type="chain" id="PRO_5019552563" evidence="2">
    <location>
        <begin position="26"/>
        <end position="234"/>
    </location>
</feature>
<comment type="caution">
    <text evidence="3">The sequence shown here is derived from an EMBL/GenBank/DDBJ whole genome shotgun (WGS) entry which is preliminary data.</text>
</comment>
<keyword evidence="4" id="KW-1185">Reference proteome</keyword>
<dbReference type="AlphaFoldDB" id="A0A433SJ09"/>
<dbReference type="Proteomes" id="UP000271974">
    <property type="component" value="Unassembled WGS sequence"/>
</dbReference>
<evidence type="ECO:0000313" key="4">
    <source>
        <dbReference type="Proteomes" id="UP000271974"/>
    </source>
</evidence>
<reference evidence="3 4" key="1">
    <citation type="submission" date="2019-01" db="EMBL/GenBank/DDBJ databases">
        <title>A draft genome assembly of the solar-powered sea slug Elysia chlorotica.</title>
        <authorList>
            <person name="Cai H."/>
            <person name="Li Q."/>
            <person name="Fang X."/>
            <person name="Li J."/>
            <person name="Curtis N.E."/>
            <person name="Altenburger A."/>
            <person name="Shibata T."/>
            <person name="Feng M."/>
            <person name="Maeda T."/>
            <person name="Schwartz J.A."/>
            <person name="Shigenobu S."/>
            <person name="Lundholm N."/>
            <person name="Nishiyama T."/>
            <person name="Yang H."/>
            <person name="Hasebe M."/>
            <person name="Li S."/>
            <person name="Pierce S.K."/>
            <person name="Wang J."/>
        </authorList>
    </citation>
    <scope>NUCLEOTIDE SEQUENCE [LARGE SCALE GENOMIC DNA]</scope>
    <source>
        <strain evidence="3">EC2010</strain>
        <tissue evidence="3">Whole organism of an adult</tissue>
    </source>
</reference>
<feature type="compositionally biased region" description="Acidic residues" evidence="1">
    <location>
        <begin position="208"/>
        <end position="218"/>
    </location>
</feature>
<sequence>MSLSRLYSLFRLFTLVSALWMLINAHTSNGAAYSTDQSAAYNHFKGIPIDDTQSVKDFLADKEARGKDDGGNTKQRSKSSADVSNVTVLEKSFDELDVISDKHLNASKVLDKNPVNAAVKVAKREEEEEQVGAGVGPLEEEEKEEEESRYSDSGEGPLDNDHEEEVEFGSGEGLLDDDHEEEVEFGSGEGPLDDDHEEEVEFGSGEGLLDDDHEEEVEFGSGEGPLDDEERSNC</sequence>
<accession>A0A433SJ09</accession>
<feature type="region of interest" description="Disordered" evidence="1">
    <location>
        <begin position="122"/>
        <end position="234"/>
    </location>
</feature>
<feature type="compositionally biased region" description="Acidic residues" evidence="1">
    <location>
        <begin position="191"/>
        <end position="201"/>
    </location>
</feature>
<protein>
    <submittedName>
        <fullName evidence="3">Uncharacterized protein</fullName>
    </submittedName>
</protein>
<feature type="compositionally biased region" description="Acidic residues" evidence="1">
    <location>
        <begin position="225"/>
        <end position="234"/>
    </location>
</feature>
<feature type="region of interest" description="Disordered" evidence="1">
    <location>
        <begin position="63"/>
        <end position="84"/>
    </location>
</feature>
<evidence type="ECO:0000256" key="1">
    <source>
        <dbReference type="SAM" id="MobiDB-lite"/>
    </source>
</evidence>